<dbReference type="PANTHER" id="PTHR14527">
    <property type="entry name" value="PROTEIN MIS12 HOMOLOG"/>
    <property type="match status" value="1"/>
</dbReference>
<keyword evidence="9" id="KW-0137">Centromere</keyword>
<evidence type="ECO:0000256" key="4">
    <source>
        <dbReference type="ARBA" id="ARBA00022618"/>
    </source>
</evidence>
<keyword evidence="4" id="KW-0132">Cell division</keyword>
<dbReference type="GO" id="GO:0000070">
    <property type="term" value="P:mitotic sister chromatid segregation"/>
    <property type="evidence" value="ECO:0007669"/>
    <property type="project" value="TreeGrafter"/>
</dbReference>
<protein>
    <submittedName>
        <fullName evidence="11">Uncharacterized protein</fullName>
    </submittedName>
</protein>
<keyword evidence="8" id="KW-0131">Cell cycle</keyword>
<evidence type="ECO:0000313" key="12">
    <source>
        <dbReference type="Proteomes" id="UP000308549"/>
    </source>
</evidence>
<keyword evidence="12" id="KW-1185">Reference proteome</keyword>
<proteinExistence type="inferred from homology"/>
<dbReference type="Pfam" id="PF05859">
    <property type="entry name" value="Mis12"/>
    <property type="match status" value="1"/>
</dbReference>
<evidence type="ECO:0000256" key="9">
    <source>
        <dbReference type="ARBA" id="ARBA00023328"/>
    </source>
</evidence>
<dbReference type="EMBL" id="NAJL01000027">
    <property type="protein sequence ID" value="TKA26651.1"/>
    <property type="molecule type" value="Genomic_DNA"/>
</dbReference>
<dbReference type="GO" id="GO:0000444">
    <property type="term" value="C:MIS12/MIND type complex"/>
    <property type="evidence" value="ECO:0007669"/>
    <property type="project" value="TreeGrafter"/>
</dbReference>
<name>A0A4U0TW75_9PEZI</name>
<dbReference type="Proteomes" id="UP000308549">
    <property type="component" value="Unassembled WGS sequence"/>
</dbReference>
<dbReference type="InterPro" id="IPR008685">
    <property type="entry name" value="Centromere_Mis12"/>
</dbReference>
<keyword evidence="3" id="KW-0158">Chromosome</keyword>
<evidence type="ECO:0000256" key="3">
    <source>
        <dbReference type="ARBA" id="ARBA00022454"/>
    </source>
</evidence>
<accession>A0A4U0TW75</accession>
<evidence type="ECO:0000256" key="1">
    <source>
        <dbReference type="ARBA" id="ARBA00004629"/>
    </source>
</evidence>
<evidence type="ECO:0000256" key="6">
    <source>
        <dbReference type="ARBA" id="ARBA00022838"/>
    </source>
</evidence>
<dbReference type="AlphaFoldDB" id="A0A4U0TW75"/>
<comment type="subcellular location">
    <subcellularLocation>
        <location evidence="1">Chromosome</location>
        <location evidence="1">Centromere</location>
        <location evidence="1">Kinetochore</location>
    </subcellularLocation>
</comment>
<keyword evidence="5" id="KW-0498">Mitosis</keyword>
<comment type="similarity">
    <text evidence="2">Belongs to the mis12 family.</text>
</comment>
<evidence type="ECO:0000256" key="2">
    <source>
        <dbReference type="ARBA" id="ARBA00008643"/>
    </source>
</evidence>
<evidence type="ECO:0000256" key="10">
    <source>
        <dbReference type="SAM" id="MobiDB-lite"/>
    </source>
</evidence>
<dbReference type="OrthoDB" id="1884855at2759"/>
<gene>
    <name evidence="11" type="ORF">B0A50_04759</name>
</gene>
<organism evidence="11 12">
    <name type="scientific">Salinomyces thailandicus</name>
    <dbReference type="NCBI Taxonomy" id="706561"/>
    <lineage>
        <taxon>Eukaryota</taxon>
        <taxon>Fungi</taxon>
        <taxon>Dikarya</taxon>
        <taxon>Ascomycota</taxon>
        <taxon>Pezizomycotina</taxon>
        <taxon>Dothideomycetes</taxon>
        <taxon>Dothideomycetidae</taxon>
        <taxon>Mycosphaerellales</taxon>
        <taxon>Teratosphaeriaceae</taxon>
        <taxon>Salinomyces</taxon>
    </lineage>
</organism>
<evidence type="ECO:0000256" key="8">
    <source>
        <dbReference type="ARBA" id="ARBA00023306"/>
    </source>
</evidence>
<keyword evidence="6" id="KW-0995">Kinetochore</keyword>
<evidence type="ECO:0000313" key="11">
    <source>
        <dbReference type="EMBL" id="TKA26651.1"/>
    </source>
</evidence>
<keyword evidence="7" id="KW-0175">Coiled coil</keyword>
<reference evidence="11 12" key="1">
    <citation type="submission" date="2017-03" db="EMBL/GenBank/DDBJ databases">
        <title>Genomes of endolithic fungi from Antarctica.</title>
        <authorList>
            <person name="Coleine C."/>
            <person name="Masonjones S."/>
            <person name="Stajich J.E."/>
        </authorList>
    </citation>
    <scope>NUCLEOTIDE SEQUENCE [LARGE SCALE GENOMIC DNA]</scope>
    <source>
        <strain evidence="11 12">CCFEE 6315</strain>
    </source>
</reference>
<evidence type="ECO:0000256" key="7">
    <source>
        <dbReference type="ARBA" id="ARBA00023054"/>
    </source>
</evidence>
<comment type="caution">
    <text evidence="11">The sequence shown here is derived from an EMBL/GenBank/DDBJ whole genome shotgun (WGS) entry which is preliminary data.</text>
</comment>
<dbReference type="GO" id="GO:0005634">
    <property type="term" value="C:nucleus"/>
    <property type="evidence" value="ECO:0007669"/>
    <property type="project" value="InterPro"/>
</dbReference>
<sequence length="328" mass="36583">MAVANQIHNALLTEHFRYTPLTLLDDIINTVNELVFRAINAIDEGLSAAPPEALGFRLPPHQASSYTNEARKKDALSELKQNEIDSGMVQLESLLNATVDRDFDKFEIYTLRNILAVGHEEEAKDLARWVQLEHYRHLDLQGSKDAPKPEEVQLQRRKLQETKKLHALLKAEEARNTAMLEQLRSLTGGKGESSENTASPFAFLTSSPHTFTSGATQPLSQNVQYAVSHLPALRQQLAQLKESLQTLPNARHTRQDEDSKESRRRRYLESQSLAAMDRKGVVVDEAARTAASAGRRVGKEEVEGMEAVVQALGGAPRVGDRDDDTMEQ</sequence>
<evidence type="ECO:0000256" key="5">
    <source>
        <dbReference type="ARBA" id="ARBA00022776"/>
    </source>
</evidence>
<dbReference type="PANTHER" id="PTHR14527:SF2">
    <property type="entry name" value="PROTEIN MIS12 HOMOLOG"/>
    <property type="match status" value="1"/>
</dbReference>
<dbReference type="GO" id="GO:0051301">
    <property type="term" value="P:cell division"/>
    <property type="evidence" value="ECO:0007669"/>
    <property type="project" value="UniProtKB-KW"/>
</dbReference>
<dbReference type="GO" id="GO:0051382">
    <property type="term" value="P:kinetochore assembly"/>
    <property type="evidence" value="ECO:0007669"/>
    <property type="project" value="TreeGrafter"/>
</dbReference>
<feature type="region of interest" description="Disordered" evidence="10">
    <location>
        <begin position="244"/>
        <end position="267"/>
    </location>
</feature>